<sequence>MAEEMLKVNEFEHGIDGPYHSHRSFQQLYGPETNYSYRADSAEEILGDTDKLQAMISDHYTVQCPRLAALDDYMKARNDGIYDDDSRRIEKERADHRVAHNFAKVINVFDVGYNTGTPIKKVSDIDRVNEIIKEYDDVNDIEALDSELWRDMKKYGRAYELQYRNEKDQDRSVISNVFETFVCYGTDVERTPLFAVRYPRYRIGTQERVRVFVYTDTEVISYKTCEMAALKLEEEDREPHEWGEVPVTEYSPDRYRMGGYEDVIPLIDAYDAAQSDTANYMTDLNEATLVISGDLNLQKYSVRDMVEMKKANLLLLASGVNPDGSREQTDAKYVYKQYDVTGAEAYKDRLQHDIHKISMVPDLNDEAFAGTQSGEAMKYKLFGFQQIAKSGQRGFKKGLMRRYRLLMNIKHFVNEADNADLGNLTITFTPNLPKAILEELKALVDAGMEISQETLMSLASFIEDVQAEMNRINAEKEADQEDAVMRHMFGGAAEDGQSDVLEEPGDGAEEA</sequence>
<gene>
    <name evidence="2" type="ORF">K8V39_05070</name>
</gene>
<dbReference type="AlphaFoldDB" id="A0A9D2VXM9"/>
<evidence type="ECO:0000256" key="1">
    <source>
        <dbReference type="SAM" id="MobiDB-lite"/>
    </source>
</evidence>
<dbReference type="Pfam" id="PF05133">
    <property type="entry name" value="SPP1_portal"/>
    <property type="match status" value="1"/>
</dbReference>
<protein>
    <submittedName>
        <fullName evidence="2">Phage portal protein</fullName>
    </submittedName>
</protein>
<dbReference type="Proteomes" id="UP000813420">
    <property type="component" value="Unassembled WGS sequence"/>
</dbReference>
<name>A0A9D2VXM9_9FIRM</name>
<dbReference type="EMBL" id="DYXE01000048">
    <property type="protein sequence ID" value="HJH49617.1"/>
    <property type="molecule type" value="Genomic_DNA"/>
</dbReference>
<evidence type="ECO:0000313" key="2">
    <source>
        <dbReference type="EMBL" id="HJH49617.1"/>
    </source>
</evidence>
<dbReference type="NCBIfam" id="TIGR01538">
    <property type="entry name" value="portal_SPP1"/>
    <property type="match status" value="1"/>
</dbReference>
<dbReference type="InterPro" id="IPR021145">
    <property type="entry name" value="Portal_protein_SPP1_Gp6-like"/>
</dbReference>
<dbReference type="RefSeq" id="WP_277271874.1">
    <property type="nucleotide sequence ID" value="NZ_DYXE01000048.1"/>
</dbReference>
<reference evidence="2" key="1">
    <citation type="journal article" date="2021" name="PeerJ">
        <title>Extensive microbial diversity within the chicken gut microbiome revealed by metagenomics and culture.</title>
        <authorList>
            <person name="Gilroy R."/>
            <person name="Ravi A."/>
            <person name="Getino M."/>
            <person name="Pursley I."/>
            <person name="Horton D.L."/>
            <person name="Alikhan N.F."/>
            <person name="Baker D."/>
            <person name="Gharbi K."/>
            <person name="Hall N."/>
            <person name="Watson M."/>
            <person name="Adriaenssens E.M."/>
            <person name="Foster-Nyarko E."/>
            <person name="Jarju S."/>
            <person name="Secka A."/>
            <person name="Antonio M."/>
            <person name="Oren A."/>
            <person name="Chaudhuri R.R."/>
            <person name="La Ragione R."/>
            <person name="Hildebrand F."/>
            <person name="Pallen M.J."/>
        </authorList>
    </citation>
    <scope>NUCLEOTIDE SEQUENCE</scope>
    <source>
        <strain evidence="2">USAMLcec4-12693</strain>
    </source>
</reference>
<feature type="compositionally biased region" description="Acidic residues" evidence="1">
    <location>
        <begin position="496"/>
        <end position="511"/>
    </location>
</feature>
<accession>A0A9D2VXM9</accession>
<feature type="region of interest" description="Disordered" evidence="1">
    <location>
        <begin position="489"/>
        <end position="511"/>
    </location>
</feature>
<dbReference type="InterPro" id="IPR006428">
    <property type="entry name" value="Portal_SPP1-type"/>
</dbReference>
<reference evidence="2" key="2">
    <citation type="submission" date="2021-09" db="EMBL/GenBank/DDBJ databases">
        <authorList>
            <person name="Gilroy R."/>
        </authorList>
    </citation>
    <scope>NUCLEOTIDE SEQUENCE</scope>
    <source>
        <strain evidence="2">USAMLcec4-12693</strain>
    </source>
</reference>
<proteinExistence type="predicted"/>
<evidence type="ECO:0000313" key="3">
    <source>
        <dbReference type="Proteomes" id="UP000813420"/>
    </source>
</evidence>
<organism evidence="2 3">
    <name type="scientific">Merdimonas faecis</name>
    <dbReference type="NCBI Taxonomy" id="1653435"/>
    <lineage>
        <taxon>Bacteria</taxon>
        <taxon>Bacillati</taxon>
        <taxon>Bacillota</taxon>
        <taxon>Clostridia</taxon>
        <taxon>Lachnospirales</taxon>
        <taxon>Lachnospiraceae</taxon>
        <taxon>Merdimonas</taxon>
    </lineage>
</organism>
<comment type="caution">
    <text evidence="2">The sequence shown here is derived from an EMBL/GenBank/DDBJ whole genome shotgun (WGS) entry which is preliminary data.</text>
</comment>